<feature type="transmembrane region" description="Helical" evidence="2">
    <location>
        <begin position="162"/>
        <end position="183"/>
    </location>
</feature>
<gene>
    <name evidence="3" type="ORF">CAUS1442_LOCUS2569</name>
</gene>
<protein>
    <submittedName>
        <fullName evidence="3">Uncharacterized protein</fullName>
    </submittedName>
</protein>
<feature type="transmembrane region" description="Helical" evidence="2">
    <location>
        <begin position="131"/>
        <end position="150"/>
    </location>
</feature>
<evidence type="ECO:0000256" key="1">
    <source>
        <dbReference type="SAM" id="MobiDB-lite"/>
    </source>
</evidence>
<keyword evidence="2" id="KW-0472">Membrane</keyword>
<reference evidence="3" key="1">
    <citation type="submission" date="2021-01" db="EMBL/GenBank/DDBJ databases">
        <authorList>
            <person name="Corre E."/>
            <person name="Pelletier E."/>
            <person name="Niang G."/>
            <person name="Scheremetjew M."/>
            <person name="Finn R."/>
            <person name="Kale V."/>
            <person name="Holt S."/>
            <person name="Cochrane G."/>
            <person name="Meng A."/>
            <person name="Brown T."/>
            <person name="Cohen L."/>
        </authorList>
    </citation>
    <scope>NUCLEOTIDE SEQUENCE</scope>
    <source>
        <strain evidence="3">CCMP3328</strain>
    </source>
</reference>
<feature type="compositionally biased region" description="Polar residues" evidence="1">
    <location>
        <begin position="264"/>
        <end position="285"/>
    </location>
</feature>
<feature type="compositionally biased region" description="Low complexity" evidence="1">
    <location>
        <begin position="363"/>
        <end position="377"/>
    </location>
</feature>
<feature type="transmembrane region" description="Helical" evidence="2">
    <location>
        <begin position="100"/>
        <end position="124"/>
    </location>
</feature>
<feature type="region of interest" description="Disordered" evidence="1">
    <location>
        <begin position="191"/>
        <end position="377"/>
    </location>
</feature>
<evidence type="ECO:0000256" key="2">
    <source>
        <dbReference type="SAM" id="Phobius"/>
    </source>
</evidence>
<keyword evidence="2" id="KW-0812">Transmembrane</keyword>
<feature type="transmembrane region" description="Helical" evidence="2">
    <location>
        <begin position="20"/>
        <end position="44"/>
    </location>
</feature>
<dbReference type="AlphaFoldDB" id="A0A7R9WNW5"/>
<organism evidence="3">
    <name type="scientific">Craspedostauros australis</name>
    <dbReference type="NCBI Taxonomy" id="1486917"/>
    <lineage>
        <taxon>Eukaryota</taxon>
        <taxon>Sar</taxon>
        <taxon>Stramenopiles</taxon>
        <taxon>Ochrophyta</taxon>
        <taxon>Bacillariophyta</taxon>
        <taxon>Bacillariophyceae</taxon>
        <taxon>Bacillariophycidae</taxon>
        <taxon>Naviculales</taxon>
        <taxon>Naviculaceae</taxon>
        <taxon>Craspedostauros</taxon>
    </lineage>
</organism>
<feature type="compositionally biased region" description="Polar residues" evidence="1">
    <location>
        <begin position="316"/>
        <end position="325"/>
    </location>
</feature>
<name>A0A7R9WNW5_9STRA</name>
<dbReference type="EMBL" id="HBEF01004140">
    <property type="protein sequence ID" value="CAD8330471.1"/>
    <property type="molecule type" value="Transcribed_RNA"/>
</dbReference>
<proteinExistence type="predicted"/>
<feature type="compositionally biased region" description="Polar residues" evidence="1">
    <location>
        <begin position="234"/>
        <end position="252"/>
    </location>
</feature>
<sequence length="377" mass="43083">MCIYDVYGPCSCPHGRCFTLLAQCFTISSFVTSVICISSCYYMYVRPIPEEGEQEEAREGFGYMARQAGTLEPSDYQTCVFYNGNEKEQYFDSMWRAGKAMAFIATIVGFFVMCIIMCTCCVAFELPTFDGLFWTCMFCFVCQSLTFLAWGSDLCDDYECTWSTGTGMNITAAMLWIWAANMIKSFPEALPPRGRGNDAPKQPMYEDDPSMYDDASSPYMPQSQRDMYDDEYTDSGTSYRDGQSYPGQSFRSDASDYTDGDNGTYYSNQDPNAPQSYNSSQQGSENPYNNYVNNDYDDPSERQAHYEDDDFDANSHFRQSWNSNSVDKEQDFDGQNNSNYFENDGQSQQDLSQEEREFMGSAQDPQQQKSQQYDFNS</sequence>
<keyword evidence="2" id="KW-1133">Transmembrane helix</keyword>
<accession>A0A7R9WNW5</accession>
<evidence type="ECO:0000313" key="3">
    <source>
        <dbReference type="EMBL" id="CAD8330471.1"/>
    </source>
</evidence>
<feature type="compositionally biased region" description="Polar residues" evidence="1">
    <location>
        <begin position="333"/>
        <end position="351"/>
    </location>
</feature>